<keyword evidence="2" id="KW-1185">Reference proteome</keyword>
<dbReference type="EMBL" id="CM045763">
    <property type="protein sequence ID" value="KAI8023415.1"/>
    <property type="molecule type" value="Genomic_DNA"/>
</dbReference>
<protein>
    <submittedName>
        <fullName evidence="1">Serine/threonine-protein kinase PBL3</fullName>
    </submittedName>
</protein>
<sequence>MAKVQFLSMCSHPNVISLISYAKDVDNDRLLLVYPFCPLGSLCDNLDVLEWAQNYSAIICDFGSAIRAGDRHESGTMGYMYPNTTESAKPKIDIYSLGVILLQLVTKKPYSHKNRKHLEDIINEKHKLKKLIDESLLSSGCSKKKGKKTIKLALDCLHGNRPDASEVVQKLDNFF</sequence>
<reference evidence="1 2" key="1">
    <citation type="journal article" date="2022" name="Plant J.">
        <title>Chromosome-level genome of Camellia lanceoleosa provides a valuable resource for understanding genome evolution and self-incompatibility.</title>
        <authorList>
            <person name="Gong W."/>
            <person name="Xiao S."/>
            <person name="Wang L."/>
            <person name="Liao Z."/>
            <person name="Chang Y."/>
            <person name="Mo W."/>
            <person name="Hu G."/>
            <person name="Li W."/>
            <person name="Zhao G."/>
            <person name="Zhu H."/>
            <person name="Hu X."/>
            <person name="Ji K."/>
            <person name="Xiang X."/>
            <person name="Song Q."/>
            <person name="Yuan D."/>
            <person name="Jin S."/>
            <person name="Zhang L."/>
        </authorList>
    </citation>
    <scope>NUCLEOTIDE SEQUENCE [LARGE SCALE GENOMIC DNA]</scope>
    <source>
        <strain evidence="1">SQ_2022a</strain>
    </source>
</reference>
<evidence type="ECO:0000313" key="1">
    <source>
        <dbReference type="EMBL" id="KAI8023415.1"/>
    </source>
</evidence>
<comment type="caution">
    <text evidence="1">The sequence shown here is derived from an EMBL/GenBank/DDBJ whole genome shotgun (WGS) entry which is preliminary data.</text>
</comment>
<name>A0ACC0IEW0_9ERIC</name>
<accession>A0ACC0IEW0</accession>
<keyword evidence="1" id="KW-0808">Transferase</keyword>
<gene>
    <name evidence="1" type="ORF">LOK49_LG03G03405</name>
</gene>
<dbReference type="Proteomes" id="UP001060215">
    <property type="component" value="Chromosome 6"/>
</dbReference>
<keyword evidence="1" id="KW-0418">Kinase</keyword>
<organism evidence="1 2">
    <name type="scientific">Camellia lanceoleosa</name>
    <dbReference type="NCBI Taxonomy" id="1840588"/>
    <lineage>
        <taxon>Eukaryota</taxon>
        <taxon>Viridiplantae</taxon>
        <taxon>Streptophyta</taxon>
        <taxon>Embryophyta</taxon>
        <taxon>Tracheophyta</taxon>
        <taxon>Spermatophyta</taxon>
        <taxon>Magnoliopsida</taxon>
        <taxon>eudicotyledons</taxon>
        <taxon>Gunneridae</taxon>
        <taxon>Pentapetalae</taxon>
        <taxon>asterids</taxon>
        <taxon>Ericales</taxon>
        <taxon>Theaceae</taxon>
        <taxon>Camellia</taxon>
    </lineage>
</organism>
<evidence type="ECO:0000313" key="2">
    <source>
        <dbReference type="Proteomes" id="UP001060215"/>
    </source>
</evidence>
<proteinExistence type="predicted"/>